<dbReference type="InterPro" id="IPR007034">
    <property type="entry name" value="BMS1_TSR1_C"/>
</dbReference>
<organism evidence="5 6">
    <name type="scientific">Porphyridium purpureum</name>
    <name type="common">Red alga</name>
    <name type="synonym">Porphyridium cruentum</name>
    <dbReference type="NCBI Taxonomy" id="35688"/>
    <lineage>
        <taxon>Eukaryota</taxon>
        <taxon>Rhodophyta</taxon>
        <taxon>Bangiophyceae</taxon>
        <taxon>Porphyridiales</taxon>
        <taxon>Porphyridiaceae</taxon>
        <taxon>Porphyridium</taxon>
    </lineage>
</organism>
<dbReference type="Proteomes" id="UP000324585">
    <property type="component" value="Unassembled WGS sequence"/>
</dbReference>
<feature type="compositionally biased region" description="Acidic residues" evidence="2">
    <location>
        <begin position="537"/>
        <end position="552"/>
    </location>
</feature>
<dbReference type="SMART" id="SM00785">
    <property type="entry name" value="AARP2CN"/>
    <property type="match status" value="1"/>
</dbReference>
<feature type="compositionally biased region" description="Basic and acidic residues" evidence="2">
    <location>
        <begin position="553"/>
        <end position="563"/>
    </location>
</feature>
<sequence>MGGVTVLYKRYRFPLTVLYVHRRQPRVRTCAGLRGAAVGSFGGTRRADMEGTRHRSVLSQKNKPFKSRHASKGEQKRALKGRVNVVEQGARTAKGARVASFKENKKLARDALIRQRRGLSVDSSAASVEPAAPFLVAVLPLTHDADVSFILQQFDQVMDSGEVKTPERCVQQLGVECRTYVLGKKLLAKGAPVRRVSFVPLPRASEIYSHSHPPSYQQEQEAKYILRVLDVGKVADMLLLVTGPGAVQKLDALSLAVLCAVRCQGIPTTFSVAHGSQDENNALSASVPHKQKDMLYAGCSKIFENEQKRERARLLAAESLGDESELRPHVIFSSLDSFNVLRLLVGKACKRSLSWREKYSYMLAEHMSVHVDENSKRKVRLDGYVRGVVSLDANRLVHVTGVGTFAVDRIVRQKDPCALREAHGGMQIDDECAEIVIDERTEQLAEPLTHEAEPDLLNMEQTWPPEDGDGEMELDIESKSDPKTAETKVGSEKPHGVAVPNGHYVEDEDEDDGELPPEILLPDEPRRRREVGHESDDRDEGDDEMADIADADEAARKEAREEDAAWPDEVDTPAGQPARERFARYRGLKSFRTSPWDPNELLPSSYGTIFRFQDFAATRKQVLEGVQQRERSLSQEPGVTGARPGTYVGIILQLPDEPHAADQLLQAFEKRVTSGEPIVLCNLHKFENRKTVMQMSISLLCDPVDMNAENASLHPTVRSKDFVDLHVGFVRFPKRRAIYSEQSAANNASSSKHKFERFLQPGRYSVASAFGCALFPHAPVLLFSPSSGELVAAGSLLPPDPNRIVLKRIVLTGHPFKINKRRSTVRFMFHNPEDVRWFKPVELWTRHGRVGHIEEPLGTHGYMKCMFDSPLQHGDTVCMNLYKRVFPKELEEGPSK</sequence>
<reference evidence="6" key="1">
    <citation type="journal article" date="2019" name="Nat. Commun.">
        <title>Expansion of phycobilisome linker gene families in mesophilic red algae.</title>
        <authorList>
            <person name="Lee J."/>
            <person name="Kim D."/>
            <person name="Bhattacharya D."/>
            <person name="Yoon H.S."/>
        </authorList>
    </citation>
    <scope>NUCLEOTIDE SEQUENCE [LARGE SCALE GENOMIC DNA]</scope>
    <source>
        <strain evidence="6">CCMP 1328</strain>
    </source>
</reference>
<accession>A0A5J4Z9C0</accession>
<keyword evidence="6" id="KW-1185">Reference proteome</keyword>
<dbReference type="Pfam" id="PF04950">
    <property type="entry name" value="RIBIOP_C"/>
    <property type="match status" value="1"/>
</dbReference>
<evidence type="ECO:0000256" key="2">
    <source>
        <dbReference type="SAM" id="MobiDB-lite"/>
    </source>
</evidence>
<feature type="compositionally biased region" description="Basic and acidic residues" evidence="2">
    <location>
        <begin position="476"/>
        <end position="495"/>
    </location>
</feature>
<dbReference type="GO" id="GO:0000462">
    <property type="term" value="P:maturation of SSU-rRNA from tricistronic rRNA transcript (SSU-rRNA, 5.8S rRNA, LSU-rRNA)"/>
    <property type="evidence" value="ECO:0007669"/>
    <property type="project" value="TreeGrafter"/>
</dbReference>
<name>A0A5J4Z9C0_PORPP</name>
<feature type="compositionally biased region" description="Basic and acidic residues" evidence="2">
    <location>
        <begin position="523"/>
        <end position="536"/>
    </location>
</feature>
<dbReference type="SMART" id="SM01362">
    <property type="entry name" value="DUF663"/>
    <property type="match status" value="1"/>
</dbReference>
<evidence type="ECO:0000256" key="1">
    <source>
        <dbReference type="ARBA" id="ARBA00038288"/>
    </source>
</evidence>
<feature type="region of interest" description="Disordered" evidence="2">
    <location>
        <begin position="44"/>
        <end position="79"/>
    </location>
</feature>
<dbReference type="GO" id="GO:0000479">
    <property type="term" value="P:endonucleolytic cleavage of tricistronic rRNA transcript (SSU-rRNA, 5.8S rRNA, LSU-rRNA)"/>
    <property type="evidence" value="ECO:0007669"/>
    <property type="project" value="TreeGrafter"/>
</dbReference>
<feature type="domain" description="AARP2CN" evidence="3">
    <location>
        <begin position="336"/>
        <end position="417"/>
    </location>
</feature>
<feature type="region of interest" description="Disordered" evidence="2">
    <location>
        <begin position="448"/>
        <end position="579"/>
    </location>
</feature>
<feature type="domain" description="Ribosome biogenesis protein BMS1/TSR1 C-terminal" evidence="4">
    <location>
        <begin position="569"/>
        <end position="885"/>
    </location>
</feature>
<evidence type="ECO:0000313" key="6">
    <source>
        <dbReference type="Proteomes" id="UP000324585"/>
    </source>
</evidence>
<evidence type="ECO:0000259" key="4">
    <source>
        <dbReference type="SMART" id="SM01362"/>
    </source>
</evidence>
<dbReference type="GO" id="GO:0005525">
    <property type="term" value="F:GTP binding"/>
    <property type="evidence" value="ECO:0007669"/>
    <property type="project" value="TreeGrafter"/>
</dbReference>
<feature type="compositionally biased region" description="Acidic residues" evidence="2">
    <location>
        <begin position="466"/>
        <end position="475"/>
    </location>
</feature>
<protein>
    <submittedName>
        <fullName evidence="5">Pre-rRNA-processing protein TSR1-like</fullName>
    </submittedName>
</protein>
<comment type="caution">
    <text evidence="5">The sequence shown here is derived from an EMBL/GenBank/DDBJ whole genome shotgun (WGS) entry which is preliminary data.</text>
</comment>
<proteinExistence type="inferred from homology"/>
<dbReference type="PANTHER" id="PTHR12858:SF1">
    <property type="entry name" value="PRE-RRNA-PROCESSING PROTEIN TSR1 HOMOLOG"/>
    <property type="match status" value="1"/>
</dbReference>
<comment type="similarity">
    <text evidence="1">Belongs to the TRAFAC class translation factor GTPase superfamily. Bms1-like GTPase family. TSR1 subfamily.</text>
</comment>
<dbReference type="EMBL" id="VRMN01000001">
    <property type="protein sequence ID" value="KAA8499720.1"/>
    <property type="molecule type" value="Genomic_DNA"/>
</dbReference>
<gene>
    <name evidence="5" type="ORF">FVE85_7305</name>
</gene>
<dbReference type="GO" id="GO:0005634">
    <property type="term" value="C:nucleus"/>
    <property type="evidence" value="ECO:0007669"/>
    <property type="project" value="InterPro"/>
</dbReference>
<dbReference type="OrthoDB" id="119302at2759"/>
<dbReference type="GO" id="GO:0030688">
    <property type="term" value="C:preribosome, small subunit precursor"/>
    <property type="evidence" value="ECO:0007669"/>
    <property type="project" value="TreeGrafter"/>
</dbReference>
<dbReference type="OMA" id="MNLPRFK"/>
<dbReference type="Pfam" id="PF08142">
    <property type="entry name" value="AARP2CN"/>
    <property type="match status" value="1"/>
</dbReference>
<dbReference type="GO" id="GO:0003924">
    <property type="term" value="F:GTPase activity"/>
    <property type="evidence" value="ECO:0007669"/>
    <property type="project" value="TreeGrafter"/>
</dbReference>
<dbReference type="PANTHER" id="PTHR12858">
    <property type="entry name" value="RIBOSOME BIOGENESIS PROTEIN"/>
    <property type="match status" value="1"/>
</dbReference>
<dbReference type="InterPro" id="IPR012948">
    <property type="entry name" value="AARP2CN"/>
</dbReference>
<dbReference type="InterPro" id="IPR039761">
    <property type="entry name" value="Bms1/Tsr1"/>
</dbReference>
<evidence type="ECO:0000259" key="3">
    <source>
        <dbReference type="SMART" id="SM00785"/>
    </source>
</evidence>
<dbReference type="AlphaFoldDB" id="A0A5J4Z9C0"/>
<feature type="compositionally biased region" description="Acidic residues" evidence="2">
    <location>
        <begin position="506"/>
        <end position="515"/>
    </location>
</feature>
<dbReference type="GO" id="GO:0034511">
    <property type="term" value="F:U3 snoRNA binding"/>
    <property type="evidence" value="ECO:0007669"/>
    <property type="project" value="TreeGrafter"/>
</dbReference>
<evidence type="ECO:0000313" key="5">
    <source>
        <dbReference type="EMBL" id="KAA8499720.1"/>
    </source>
</evidence>